<evidence type="ECO:0000256" key="1">
    <source>
        <dbReference type="ARBA" id="ARBA00010373"/>
    </source>
</evidence>
<dbReference type="InterPro" id="IPR010045">
    <property type="entry name" value="DeoB"/>
</dbReference>
<dbReference type="Proteomes" id="UP000315217">
    <property type="component" value="Unassembled WGS sequence"/>
</dbReference>
<dbReference type="Gene3D" id="3.40.720.10">
    <property type="entry name" value="Alkaline Phosphatase, subunit A"/>
    <property type="match status" value="1"/>
</dbReference>
<organism evidence="5 6">
    <name type="scientific">Candidatus Segetimicrobium genomatis</name>
    <dbReference type="NCBI Taxonomy" id="2569760"/>
    <lineage>
        <taxon>Bacteria</taxon>
        <taxon>Bacillati</taxon>
        <taxon>Candidatus Sysuimicrobiota</taxon>
        <taxon>Candidatus Sysuimicrobiia</taxon>
        <taxon>Candidatus Sysuimicrobiales</taxon>
        <taxon>Candidatus Segetimicrobiaceae</taxon>
        <taxon>Candidatus Segetimicrobium</taxon>
    </lineage>
</organism>
<dbReference type="SUPFAM" id="SSF53649">
    <property type="entry name" value="Alkaline phosphatase-like"/>
    <property type="match status" value="1"/>
</dbReference>
<evidence type="ECO:0000259" key="4">
    <source>
        <dbReference type="Pfam" id="PF01676"/>
    </source>
</evidence>
<keyword evidence="2" id="KW-0479">Metal-binding</keyword>
<dbReference type="AlphaFoldDB" id="A0A537LSP6"/>
<dbReference type="GO" id="GO:0009117">
    <property type="term" value="P:nucleotide metabolic process"/>
    <property type="evidence" value="ECO:0007669"/>
    <property type="project" value="InterPro"/>
</dbReference>
<sequence length="307" mass="32351">MTRQALLLFIDGLGLGADDPAVNPVVAAHTPCLDALLGRKLAGLTARFEHDGALVVPTDATLGVGGLPQSATGQTALLTGLNAPQVVGRHITAYPTKTLRGLLTDHNLFSRVKALGGTVALANAYTDEYFARVEAGEMRHAAITFSALAAGIPLRGVEDLQQGRAVFHDLTNARPRSWGYDVPAITPHQAGKNLAGIAAGCHLTVFEFFLTDLSAHHRIDQPPAAVVTMVDALLAGVLETTDLSTMLVMLTSDHGNIEDGRVDTHTRNPIPTLLVGHGRRDVGERITALTDITPALVGWLAEAIARG</sequence>
<keyword evidence="3" id="KW-0464">Manganese</keyword>
<proteinExistence type="inferred from homology"/>
<comment type="similarity">
    <text evidence="1">Belongs to the phosphopentomutase family.</text>
</comment>
<dbReference type="GO" id="GO:0000287">
    <property type="term" value="F:magnesium ion binding"/>
    <property type="evidence" value="ECO:0007669"/>
    <property type="project" value="InterPro"/>
</dbReference>
<evidence type="ECO:0000256" key="3">
    <source>
        <dbReference type="ARBA" id="ARBA00023211"/>
    </source>
</evidence>
<name>A0A537LSP6_9BACT</name>
<dbReference type="EMBL" id="VBAI01000081">
    <property type="protein sequence ID" value="TMJ11025.1"/>
    <property type="molecule type" value="Genomic_DNA"/>
</dbReference>
<evidence type="ECO:0000256" key="2">
    <source>
        <dbReference type="ARBA" id="ARBA00022723"/>
    </source>
</evidence>
<dbReference type="GO" id="GO:0005829">
    <property type="term" value="C:cytosol"/>
    <property type="evidence" value="ECO:0007669"/>
    <property type="project" value="TreeGrafter"/>
</dbReference>
<gene>
    <name evidence="5" type="ORF">E6G98_06130</name>
</gene>
<dbReference type="PANTHER" id="PTHR21110">
    <property type="entry name" value="PHOSPHOPENTOMUTASE"/>
    <property type="match status" value="1"/>
</dbReference>
<reference evidence="5 6" key="1">
    <citation type="journal article" date="2019" name="Nat. Microbiol.">
        <title>Mediterranean grassland soil C-N compound turnover is dependent on rainfall and depth, and is mediated by genomically divergent microorganisms.</title>
        <authorList>
            <person name="Diamond S."/>
            <person name="Andeer P.F."/>
            <person name="Li Z."/>
            <person name="Crits-Christoph A."/>
            <person name="Burstein D."/>
            <person name="Anantharaman K."/>
            <person name="Lane K.R."/>
            <person name="Thomas B.C."/>
            <person name="Pan C."/>
            <person name="Northen T.R."/>
            <person name="Banfield J.F."/>
        </authorList>
    </citation>
    <scope>NUCLEOTIDE SEQUENCE [LARGE SCALE GENOMIC DNA]</scope>
    <source>
        <strain evidence="5">NP_1</strain>
    </source>
</reference>
<protein>
    <submittedName>
        <fullName evidence="5">Metalloenzyme</fullName>
    </submittedName>
</protein>
<feature type="domain" description="Metalloenzyme" evidence="4">
    <location>
        <begin position="207"/>
        <end position="281"/>
    </location>
</feature>
<dbReference type="PANTHER" id="PTHR21110:SF0">
    <property type="entry name" value="PHOSPHOPENTOMUTASE"/>
    <property type="match status" value="1"/>
</dbReference>
<dbReference type="InterPro" id="IPR017850">
    <property type="entry name" value="Alkaline_phosphatase_core_sf"/>
</dbReference>
<dbReference type="Pfam" id="PF01676">
    <property type="entry name" value="Metalloenzyme"/>
    <property type="match status" value="1"/>
</dbReference>
<dbReference type="GO" id="GO:0043094">
    <property type="term" value="P:metabolic compound salvage"/>
    <property type="evidence" value="ECO:0007669"/>
    <property type="project" value="InterPro"/>
</dbReference>
<evidence type="ECO:0000313" key="5">
    <source>
        <dbReference type="EMBL" id="TMJ11025.1"/>
    </source>
</evidence>
<accession>A0A537LSP6</accession>
<evidence type="ECO:0000313" key="6">
    <source>
        <dbReference type="Proteomes" id="UP000315217"/>
    </source>
</evidence>
<dbReference type="GO" id="GO:0008973">
    <property type="term" value="F:phosphopentomutase activity"/>
    <property type="evidence" value="ECO:0007669"/>
    <property type="project" value="InterPro"/>
</dbReference>
<comment type="caution">
    <text evidence="5">The sequence shown here is derived from an EMBL/GenBank/DDBJ whole genome shotgun (WGS) entry which is preliminary data.</text>
</comment>
<dbReference type="InterPro" id="IPR006124">
    <property type="entry name" value="Metalloenzyme"/>
</dbReference>